<dbReference type="EMBL" id="JANPWB010000004">
    <property type="protein sequence ID" value="KAJ1191148.1"/>
    <property type="molecule type" value="Genomic_DNA"/>
</dbReference>
<dbReference type="AlphaFoldDB" id="A0AAV7UQ18"/>
<feature type="coiled-coil region" evidence="1">
    <location>
        <begin position="57"/>
        <end position="110"/>
    </location>
</feature>
<sequence>MPHNRSPKDTPVTSLWNKLPLWKSATQLTLQLPQGKAHLSYLSNKTTQIDVCWRYALKEVKMEASELEEYVDYLECNVDARSEVMETRWIAALEEQRIELQTKREHLENRSSCNNISVRGVLRGAEGKDIMKFMMELLQMIQGEDDSPA</sequence>
<accession>A0AAV7UQ18</accession>
<reference evidence="2" key="1">
    <citation type="journal article" date="2022" name="bioRxiv">
        <title>Sequencing and chromosome-scale assembly of the giantPleurodeles waltlgenome.</title>
        <authorList>
            <person name="Brown T."/>
            <person name="Elewa A."/>
            <person name="Iarovenko S."/>
            <person name="Subramanian E."/>
            <person name="Araus A.J."/>
            <person name="Petzold A."/>
            <person name="Susuki M."/>
            <person name="Suzuki K.-i.T."/>
            <person name="Hayashi T."/>
            <person name="Toyoda A."/>
            <person name="Oliveira C."/>
            <person name="Osipova E."/>
            <person name="Leigh N.D."/>
            <person name="Simon A."/>
            <person name="Yun M.H."/>
        </authorList>
    </citation>
    <scope>NUCLEOTIDE SEQUENCE</scope>
    <source>
        <strain evidence="2">20211129_DDA</strain>
        <tissue evidence="2">Liver</tissue>
    </source>
</reference>
<comment type="caution">
    <text evidence="2">The sequence shown here is derived from an EMBL/GenBank/DDBJ whole genome shotgun (WGS) entry which is preliminary data.</text>
</comment>
<organism evidence="2 3">
    <name type="scientific">Pleurodeles waltl</name>
    <name type="common">Iberian ribbed newt</name>
    <dbReference type="NCBI Taxonomy" id="8319"/>
    <lineage>
        <taxon>Eukaryota</taxon>
        <taxon>Metazoa</taxon>
        <taxon>Chordata</taxon>
        <taxon>Craniata</taxon>
        <taxon>Vertebrata</taxon>
        <taxon>Euteleostomi</taxon>
        <taxon>Amphibia</taxon>
        <taxon>Batrachia</taxon>
        <taxon>Caudata</taxon>
        <taxon>Salamandroidea</taxon>
        <taxon>Salamandridae</taxon>
        <taxon>Pleurodelinae</taxon>
        <taxon>Pleurodeles</taxon>
    </lineage>
</organism>
<proteinExistence type="predicted"/>
<dbReference type="Proteomes" id="UP001066276">
    <property type="component" value="Chromosome 2_2"/>
</dbReference>
<protein>
    <submittedName>
        <fullName evidence="2">Uncharacterized protein</fullName>
    </submittedName>
</protein>
<keyword evidence="1" id="KW-0175">Coiled coil</keyword>
<name>A0AAV7UQ18_PLEWA</name>
<gene>
    <name evidence="2" type="ORF">NDU88_000464</name>
</gene>
<evidence type="ECO:0000256" key="1">
    <source>
        <dbReference type="SAM" id="Coils"/>
    </source>
</evidence>
<keyword evidence="3" id="KW-1185">Reference proteome</keyword>
<evidence type="ECO:0000313" key="2">
    <source>
        <dbReference type="EMBL" id="KAJ1191148.1"/>
    </source>
</evidence>
<evidence type="ECO:0000313" key="3">
    <source>
        <dbReference type="Proteomes" id="UP001066276"/>
    </source>
</evidence>